<feature type="compositionally biased region" description="Polar residues" evidence="4">
    <location>
        <begin position="1653"/>
        <end position="1664"/>
    </location>
</feature>
<feature type="compositionally biased region" description="Polar residues" evidence="4">
    <location>
        <begin position="1476"/>
        <end position="1489"/>
    </location>
</feature>
<dbReference type="InterPro" id="IPR056747">
    <property type="entry name" value="VPS13-like_M"/>
</dbReference>
<feature type="region of interest" description="Disordered" evidence="4">
    <location>
        <begin position="1653"/>
        <end position="1677"/>
    </location>
</feature>
<feature type="non-terminal residue" evidence="7">
    <location>
        <position position="2194"/>
    </location>
</feature>
<dbReference type="Pfam" id="PF25033">
    <property type="entry name" value="VPS13_M"/>
    <property type="match status" value="1"/>
</dbReference>
<name>A0A0X3PS46_SCHSO</name>
<keyword evidence="3" id="KW-0175">Coiled coil</keyword>
<evidence type="ECO:0000256" key="1">
    <source>
        <dbReference type="ARBA" id="ARBA00006545"/>
    </source>
</evidence>
<organism evidence="7">
    <name type="scientific">Schistocephalus solidus</name>
    <name type="common">Tapeworm</name>
    <dbReference type="NCBI Taxonomy" id="70667"/>
    <lineage>
        <taxon>Eukaryota</taxon>
        <taxon>Metazoa</taxon>
        <taxon>Spiralia</taxon>
        <taxon>Lophotrochozoa</taxon>
        <taxon>Platyhelminthes</taxon>
        <taxon>Cestoda</taxon>
        <taxon>Eucestoda</taxon>
        <taxon>Diphyllobothriidea</taxon>
        <taxon>Diphyllobothriidae</taxon>
        <taxon>Schistocephalus</taxon>
    </lineage>
</organism>
<sequence length="2194" mass="244070">MVFESLVADLLNRFLGNYLEKLNASQLSLGLLSGNVVLENVAVRTTAFDDFSLPVRVLQGHIGRLTLKIPFKNLYTEPVIAELDGLHILAVPNSEMEYDEEKERLYRRDAKQKTLASIDAMKLQAESIPDDVPDSFLEKLAAQIIKNVQVKVENIHIRYEDKVSVPGLEFSAGLTLKKLAFQTCDNAKNPLSINDESVREFYKNVELDSLAVYWNHNTKIYSNLARGVLRNVMESTIASPENKPTAFDYIIQPISFDALLHVHMQPEKVNFKVPQLSVDVKFEEIEVSLQRNQYTGAVLFLDSIDRMILQNKFRKYKKSSLSTKPSIHRWNYAYSVVLHEVVLRRRRMWDWSFIKRHREMVKHYTELWTKKLSKATLKPDELAKIQLYEDELDILNLTLARQKAEVKSAKRKAEEAKKSGGWFSGWFSRGSDSSQIEQTGGASGEGGQIIQRVQMEMTAEEKAKLYSAIDYSEDTSRTNFPVDYISAIINFSLHGLSVTLNNTELSDPRIIRFQLEGLTAKILQRSGDHAFDFSLRLGTLEALGARKADTGALPVLISSDSSVSVSGSRDGLQASLLTVEYSKNPLDRKADERIRVVADPLELIYDADTINRIVDFFKSPADLRLEEISSSVLPSIDEVKAMTTTGLRYMASQRTYTDVVIDVRPSCFILPELGVYKEKCRLILVDLGSVSLQSAPAELALPRSDEQDDSQGQPSTLSGRAQSDERYKQLLQVDYEQLKEQAYDRFEVELSSMQIIMVQQGEDWRQLRTQEDMSNHILRPLKVDLTLRRCIVPKEFALPLFRVDGSLPLLAVDLTDTVLESLLDLIIHIPLPEADPSLKVPTDPDALLKDVEFFPTAASNDQFLATQVMRTTNGMPRVDSEESTTWHNSEESFDSAASAASLKVPSRPRKAVANLVTLDSSFRIRETRLRVFQKSSASSDAVLVLSVDEVGAGITLRRWDQEIKAHVNSIKIVVPRFQERDSKEPVCLAETSEKTRANNLFSLRLLIVDKVAPNFLTEYHHTRHHLTCDFKTLKVRLHQEAILTLITFSNDLAQMLSPTDKVTAAAAASASASTADYEAEWARRLGDEEGVRSAQQRKRELQPTHTDIRLMGSQITPMEAVTGIISRKDERRQIRMDAAFRAAAAGQYVRIPEIDITQWKIQVTLEKLKVVLCSNQLDLLSFSVRGLRVDLSITYMMTEVAVALSDVCVSDLNSDTIYKQLLWIDPGVNIFLMQLVIYSRGTNYPEHANNPNKFDMAISLQLGKAHMVVLYRFVQRVLTYLEAFQTATTFAIDKASELSGAAMQQVQEAVNNPPPGRIALAINVSAPVIYLPQHSHSSRALVFDLGSISLNNHFERLPVPSKGPDAFLMMEMTNLLFEDLRMSAALLMDGGIKAERHVILPINLQISLKRKVVASMDDGIPLLEVTGVLERIHLQVTHGDYKLINDVMTDNFAEGQPTGAPPTTVISPALPEGKPSGTTNTVGKRPSTQQANTVTVSVDFVANSAPTREVLDKALQFDFILKKIDIELFTGSNSMESWADTASEDRNLGFFNCTILAVKGQMNKDCSADITINLSDVSLQDTRLVAKQHITQILSQTSQSQKSNVISVTFKQDDKENKDVDISVCSMQICASLDYFMLLKNFFVEGAPTKTKPTVQRSELSSRPANAPATPSPNKVEPRKWTMRLHGRIEEPEFVVVEDMSDPHCDAVVLSTSLVLDYSMMEGEDVINASIKDLKVVACPFNRADRADHTMNVVSPTSIFFYARKPLDSFLRGTVNMESLLINVSPSIIQSISKIVSSLSESAGSSVGGAGVGIEADNLSVSHQFHLDDQFWAHKPIDPTDLPSLTSANADQRQSSVTSVASSSEGCDVAKLLTEADQRREEKILVHVDYICLLMESQIGAKQMPMLSLEATVDGEIVSPSTCLAASMTVEVAVSYYNDHINEWEQLLETLPQENNRFWSLQLEFTSGDPQDLFSEEEWRNLANMQTANRTLSITSQDNLEITISKTALDVLSKLGASFEDAYRSPTRTVSSRTSLGIDAPYILQNHTGLDLAVIIDGRRLTMVKQAATPPTTSSTAVGKSETVTGSGLVYHRISKFETVGFVDAILDKGSSVHGLRTSQLPPPRSLSVTLAPEEALSADTFGESGSCAALADRSSSLRIHRTAHYVFLASRPSPSNESVYQMPLVANISAFLG</sequence>
<dbReference type="PANTHER" id="PTHR16166:SF93">
    <property type="entry name" value="INTERMEMBRANE LIPID TRANSFER PROTEIN VPS13"/>
    <property type="match status" value="1"/>
</dbReference>
<feature type="coiled-coil region" evidence="3">
    <location>
        <begin position="385"/>
        <end position="419"/>
    </location>
</feature>
<protein>
    <recommendedName>
        <fullName evidence="8">Vacuolar protein sorting-associated protein 13A</fullName>
    </recommendedName>
</protein>
<gene>
    <name evidence="7" type="ORF">TR149288</name>
</gene>
<evidence type="ECO:0000256" key="4">
    <source>
        <dbReference type="SAM" id="MobiDB-lite"/>
    </source>
</evidence>
<dbReference type="GO" id="GO:0006623">
    <property type="term" value="P:protein targeting to vacuole"/>
    <property type="evidence" value="ECO:0007669"/>
    <property type="project" value="TreeGrafter"/>
</dbReference>
<dbReference type="EMBL" id="GEEE01009255">
    <property type="protein sequence ID" value="JAP53970.1"/>
    <property type="molecule type" value="Transcribed_RNA"/>
</dbReference>
<dbReference type="InterPro" id="IPR026854">
    <property type="entry name" value="VPS13_N"/>
</dbReference>
<evidence type="ECO:0000256" key="3">
    <source>
        <dbReference type="SAM" id="Coils"/>
    </source>
</evidence>
<feature type="region of interest" description="Disordered" evidence="4">
    <location>
        <begin position="700"/>
        <end position="721"/>
    </location>
</feature>
<keyword evidence="2" id="KW-0813">Transport</keyword>
<feature type="domain" description="Chorein N-terminal" evidence="5">
    <location>
        <begin position="2"/>
        <end position="882"/>
    </location>
</feature>
<accession>A0A0X3PS46</accession>
<feature type="compositionally biased region" description="Polar residues" evidence="4">
    <location>
        <begin position="710"/>
        <end position="721"/>
    </location>
</feature>
<feature type="domain" description="VPS13-like middle region" evidence="6">
    <location>
        <begin position="1173"/>
        <end position="2013"/>
    </location>
</feature>
<evidence type="ECO:0000259" key="5">
    <source>
        <dbReference type="Pfam" id="PF12624"/>
    </source>
</evidence>
<evidence type="ECO:0008006" key="8">
    <source>
        <dbReference type="Google" id="ProtNLM"/>
    </source>
</evidence>
<evidence type="ECO:0000256" key="2">
    <source>
        <dbReference type="ARBA" id="ARBA00022448"/>
    </source>
</evidence>
<dbReference type="InterPro" id="IPR026847">
    <property type="entry name" value="VPS13"/>
</dbReference>
<dbReference type="Pfam" id="PF12624">
    <property type="entry name" value="VPS13_N"/>
    <property type="match status" value="1"/>
</dbReference>
<comment type="similarity">
    <text evidence="1">Belongs to the VPS13 family.</text>
</comment>
<feature type="region of interest" description="Disordered" evidence="4">
    <location>
        <begin position="1466"/>
        <end position="1489"/>
    </location>
</feature>
<evidence type="ECO:0000259" key="6">
    <source>
        <dbReference type="Pfam" id="PF25033"/>
    </source>
</evidence>
<dbReference type="GO" id="GO:0045053">
    <property type="term" value="P:protein retention in Golgi apparatus"/>
    <property type="evidence" value="ECO:0007669"/>
    <property type="project" value="TreeGrafter"/>
</dbReference>
<reference evidence="7" key="1">
    <citation type="submission" date="2016-01" db="EMBL/GenBank/DDBJ databases">
        <title>Reference transcriptome for the parasite Schistocephalus solidus: insights into the molecular evolution of parasitism.</title>
        <authorList>
            <person name="Hebert F.O."/>
            <person name="Grambauer S."/>
            <person name="Barber I."/>
            <person name="Landry C.R."/>
            <person name="Aubin-Horth N."/>
        </authorList>
    </citation>
    <scope>NUCLEOTIDE SEQUENCE</scope>
</reference>
<proteinExistence type="inferred from homology"/>
<dbReference type="PANTHER" id="PTHR16166">
    <property type="entry name" value="VACUOLAR PROTEIN SORTING-ASSOCIATED PROTEIN VPS13"/>
    <property type="match status" value="1"/>
</dbReference>
<evidence type="ECO:0000313" key="7">
    <source>
        <dbReference type="EMBL" id="JAP53970.1"/>
    </source>
</evidence>